<dbReference type="EMBL" id="QWVT01000044">
    <property type="protein sequence ID" value="RID82062.1"/>
    <property type="molecule type" value="Genomic_DNA"/>
</dbReference>
<name>A0A398AWP4_9BACI</name>
<evidence type="ECO:0000313" key="1">
    <source>
        <dbReference type="EMBL" id="RID82062.1"/>
    </source>
</evidence>
<proteinExistence type="predicted"/>
<organism evidence="1 2">
    <name type="scientific">Mesobacillus zeae</name>
    <dbReference type="NCBI Taxonomy" id="1917180"/>
    <lineage>
        <taxon>Bacteria</taxon>
        <taxon>Bacillati</taxon>
        <taxon>Bacillota</taxon>
        <taxon>Bacilli</taxon>
        <taxon>Bacillales</taxon>
        <taxon>Bacillaceae</taxon>
        <taxon>Mesobacillus</taxon>
    </lineage>
</organism>
<comment type="caution">
    <text evidence="1">The sequence shown here is derived from an EMBL/GenBank/DDBJ whole genome shotgun (WGS) entry which is preliminary data.</text>
</comment>
<accession>A0A398AWP4</accession>
<gene>
    <name evidence="1" type="ORF">D1970_20315</name>
</gene>
<sequence>MEGKEDNARLFRGRLELKMVFLEKHKKIQPSPGESGWIFLCFSRVFSYDEQAYKFLSLN</sequence>
<evidence type="ECO:0000313" key="2">
    <source>
        <dbReference type="Proteomes" id="UP000265816"/>
    </source>
</evidence>
<reference evidence="1 2" key="1">
    <citation type="submission" date="2018-08" db="EMBL/GenBank/DDBJ databases">
        <title>Bacillus jemisoniae sp. nov., Bacillus chryseoplanitiae sp. nov., Bacillus resnikiae sp. nov., and Bacillus frankliniae sp. nov., isolated from Viking spacecraft and associated surfaces.</title>
        <authorList>
            <person name="Seuylemezian A."/>
            <person name="Vaishampayan P."/>
        </authorList>
    </citation>
    <scope>NUCLEOTIDE SEQUENCE [LARGE SCALE GENOMIC DNA]</scope>
    <source>
        <strain evidence="1 2">JJ-247</strain>
    </source>
</reference>
<dbReference type="Proteomes" id="UP000265816">
    <property type="component" value="Unassembled WGS sequence"/>
</dbReference>
<protein>
    <submittedName>
        <fullName evidence="1">Uncharacterized protein</fullName>
    </submittedName>
</protein>
<dbReference type="AlphaFoldDB" id="A0A398AWP4"/>
<keyword evidence="2" id="KW-1185">Reference proteome</keyword>